<dbReference type="AlphaFoldDB" id="A0A101LV28"/>
<evidence type="ECO:0000313" key="2">
    <source>
        <dbReference type="EMBL" id="KUM45856.1"/>
    </source>
</evidence>
<keyword evidence="1" id="KW-0812">Transmembrane</keyword>
<dbReference type="EMBL" id="LKAM01000015">
    <property type="protein sequence ID" value="KUM45856.1"/>
    <property type="molecule type" value="Genomic_DNA"/>
</dbReference>
<organism evidence="2">
    <name type="scientific">Picea glauca</name>
    <name type="common">White spruce</name>
    <name type="synonym">Pinus glauca</name>
    <dbReference type="NCBI Taxonomy" id="3330"/>
    <lineage>
        <taxon>Eukaryota</taxon>
        <taxon>Viridiplantae</taxon>
        <taxon>Streptophyta</taxon>
        <taxon>Embryophyta</taxon>
        <taxon>Tracheophyta</taxon>
        <taxon>Spermatophyta</taxon>
        <taxon>Pinopsida</taxon>
        <taxon>Pinidae</taxon>
        <taxon>Conifers I</taxon>
        <taxon>Pinales</taxon>
        <taxon>Pinaceae</taxon>
        <taxon>Picea</taxon>
    </lineage>
</organism>
<feature type="transmembrane region" description="Helical" evidence="1">
    <location>
        <begin position="6"/>
        <end position="25"/>
    </location>
</feature>
<evidence type="ECO:0000256" key="1">
    <source>
        <dbReference type="SAM" id="Phobius"/>
    </source>
</evidence>
<accession>A0A101LV28</accession>
<keyword evidence="1" id="KW-0472">Membrane</keyword>
<name>A0A101LV28_PICGL</name>
<keyword evidence="2" id="KW-0496">Mitochondrion</keyword>
<protein>
    <submittedName>
        <fullName evidence="2">Uncharacterized protein</fullName>
    </submittedName>
</protein>
<gene>
    <name evidence="2" type="ORF">ABT39_MTgene2210</name>
</gene>
<sequence>MEMLLLIQFILLEIMILVMPLQLLIEMLVLGRDSLCSWE</sequence>
<geneLocation type="mitochondrion" evidence="2"/>
<keyword evidence="1" id="KW-1133">Transmembrane helix</keyword>
<comment type="caution">
    <text evidence="2">The sequence shown here is derived from an EMBL/GenBank/DDBJ whole genome shotgun (WGS) entry which is preliminary data.</text>
</comment>
<proteinExistence type="predicted"/>
<reference evidence="2" key="1">
    <citation type="journal article" date="2015" name="Genome Biol. Evol.">
        <title>Organellar Genomes of White Spruce (Picea glauca): Assembly and Annotation.</title>
        <authorList>
            <person name="Jackman S.D."/>
            <person name="Warren R.L."/>
            <person name="Gibb E.A."/>
            <person name="Vandervalk B.P."/>
            <person name="Mohamadi H."/>
            <person name="Chu J."/>
            <person name="Raymond A."/>
            <person name="Pleasance S."/>
            <person name="Coope R."/>
            <person name="Wildung M.R."/>
            <person name="Ritland C.E."/>
            <person name="Bousquet J."/>
            <person name="Jones S.J."/>
            <person name="Bohlmann J."/>
            <person name="Birol I."/>
        </authorList>
    </citation>
    <scope>NUCLEOTIDE SEQUENCE [LARGE SCALE GENOMIC DNA]</scope>
    <source>
        <tissue evidence="2">Flushing bud</tissue>
    </source>
</reference>